<name>A0A5J5KUW9_9MICC</name>
<keyword evidence="5" id="KW-1185">Reference proteome</keyword>
<dbReference type="Pfam" id="PF00534">
    <property type="entry name" value="Glycos_transf_1"/>
    <property type="match status" value="1"/>
</dbReference>
<accession>A0A5J5KUW9</accession>
<dbReference type="InterPro" id="IPR001296">
    <property type="entry name" value="Glyco_trans_1"/>
</dbReference>
<dbReference type="GO" id="GO:0016757">
    <property type="term" value="F:glycosyltransferase activity"/>
    <property type="evidence" value="ECO:0007669"/>
    <property type="project" value="UniProtKB-KW"/>
</dbReference>
<reference evidence="4 5" key="1">
    <citation type="submission" date="2019-05" db="EMBL/GenBank/DDBJ databases">
        <title>Kocuria coralli sp. nov., a novel actinobacterium isolated from coral reef seawater.</title>
        <authorList>
            <person name="Li J."/>
        </authorList>
    </citation>
    <scope>NUCLEOTIDE SEQUENCE [LARGE SCALE GENOMIC DNA]</scope>
    <source>
        <strain evidence="4 5">SCSIO 13007</strain>
    </source>
</reference>
<dbReference type="CDD" id="cd03801">
    <property type="entry name" value="GT4_PimA-like"/>
    <property type="match status" value="1"/>
</dbReference>
<evidence type="ECO:0000256" key="2">
    <source>
        <dbReference type="ARBA" id="ARBA00022679"/>
    </source>
</evidence>
<evidence type="ECO:0000259" key="3">
    <source>
        <dbReference type="Pfam" id="PF00534"/>
    </source>
</evidence>
<dbReference type="Proteomes" id="UP000325957">
    <property type="component" value="Unassembled WGS sequence"/>
</dbReference>
<gene>
    <name evidence="4" type="ORF">FCK90_12470</name>
</gene>
<keyword evidence="2 4" id="KW-0808">Transferase</keyword>
<dbReference type="PANTHER" id="PTHR12526">
    <property type="entry name" value="GLYCOSYLTRANSFERASE"/>
    <property type="match status" value="1"/>
</dbReference>
<dbReference type="RefSeq" id="WP_158034633.1">
    <property type="nucleotide sequence ID" value="NZ_ML708625.1"/>
</dbReference>
<sequence length="338" mass="36439">MTRRQVNFARWRSGTASGGNRYDDRLVRALAAQEVDVREHFQEGPWPVPAEGHRTEFGALLRTERVWLVDNIIASAAPRAIAAAVGECRRVAVLLHYFPADDPSHSPADRARLARTEAASVRAATTVITTSAWAAGEVRRRYGRDVVVATPGVDPAPPARGSTPPSLLWLARLTRTKDPVTFVEALDQLGDRAWTARIVGPHGLDPVLTDHLRQRAAAAGLADGIEITGSREGPGLEAIWHGTDLLVHTAREEAYGMVVSEALSRGVPSIVPEGTGAVEAQRGAGGRFQPGDATALAAVLGAWLDDPGLRRRWRDAALDQRERLPSWEDTAEIIAAAL</sequence>
<dbReference type="EMBL" id="SZWF01000021">
    <property type="protein sequence ID" value="KAA9393322.1"/>
    <property type="molecule type" value="Genomic_DNA"/>
</dbReference>
<dbReference type="OrthoDB" id="9765330at2"/>
<dbReference type="PANTHER" id="PTHR12526:SF510">
    <property type="entry name" value="D-INOSITOL 3-PHOSPHATE GLYCOSYLTRANSFERASE"/>
    <property type="match status" value="1"/>
</dbReference>
<organism evidence="4 5">
    <name type="scientific">Kocuria coralli</name>
    <dbReference type="NCBI Taxonomy" id="1461025"/>
    <lineage>
        <taxon>Bacteria</taxon>
        <taxon>Bacillati</taxon>
        <taxon>Actinomycetota</taxon>
        <taxon>Actinomycetes</taxon>
        <taxon>Micrococcales</taxon>
        <taxon>Micrococcaceae</taxon>
        <taxon>Kocuria</taxon>
    </lineage>
</organism>
<evidence type="ECO:0000313" key="4">
    <source>
        <dbReference type="EMBL" id="KAA9393322.1"/>
    </source>
</evidence>
<protein>
    <submittedName>
        <fullName evidence="4">Glycosyltransferase family 4 protein</fullName>
    </submittedName>
</protein>
<comment type="caution">
    <text evidence="4">The sequence shown here is derived from an EMBL/GenBank/DDBJ whole genome shotgun (WGS) entry which is preliminary data.</text>
</comment>
<proteinExistence type="predicted"/>
<dbReference type="SUPFAM" id="SSF53756">
    <property type="entry name" value="UDP-Glycosyltransferase/glycogen phosphorylase"/>
    <property type="match status" value="1"/>
</dbReference>
<evidence type="ECO:0000313" key="5">
    <source>
        <dbReference type="Proteomes" id="UP000325957"/>
    </source>
</evidence>
<dbReference type="Gene3D" id="3.40.50.2000">
    <property type="entry name" value="Glycogen Phosphorylase B"/>
    <property type="match status" value="2"/>
</dbReference>
<dbReference type="AlphaFoldDB" id="A0A5J5KUW9"/>
<keyword evidence="1" id="KW-0328">Glycosyltransferase</keyword>
<evidence type="ECO:0000256" key="1">
    <source>
        <dbReference type="ARBA" id="ARBA00022676"/>
    </source>
</evidence>
<feature type="domain" description="Glycosyl transferase family 1" evidence="3">
    <location>
        <begin position="161"/>
        <end position="317"/>
    </location>
</feature>